<keyword evidence="17" id="KW-0804">Transcription</keyword>
<proteinExistence type="inferred from homology"/>
<keyword evidence="11" id="KW-0611">Plant defense</keyword>
<dbReference type="Pfam" id="PF18052">
    <property type="entry name" value="Rx_N"/>
    <property type="match status" value="1"/>
</dbReference>
<dbReference type="Gene3D" id="3.80.10.10">
    <property type="entry name" value="Ribonuclease Inhibitor"/>
    <property type="match status" value="4"/>
</dbReference>
<dbReference type="GO" id="GO:0005634">
    <property type="term" value="C:nucleus"/>
    <property type="evidence" value="ECO:0007669"/>
    <property type="project" value="UniProtKB-SubCell"/>
</dbReference>
<evidence type="ECO:0000256" key="17">
    <source>
        <dbReference type="ARBA" id="ARBA00023163"/>
    </source>
</evidence>
<evidence type="ECO:0000256" key="4">
    <source>
        <dbReference type="ARBA" id="ARBA00006702"/>
    </source>
</evidence>
<feature type="coiled-coil region" evidence="23">
    <location>
        <begin position="11"/>
        <end position="38"/>
    </location>
</feature>
<dbReference type="Proteomes" id="UP000323000">
    <property type="component" value="Chromosome 3"/>
</dbReference>
<dbReference type="Gene3D" id="1.10.8.60">
    <property type="match status" value="1"/>
</dbReference>
<dbReference type="Gene3D" id="1.20.5.4130">
    <property type="match status" value="1"/>
</dbReference>
<sequence length="2038" mass="228933">MANWDSYRGDLDTLKSELENLIEARNDVMRRIKIAEEEQRQQLMKPTTEVQLWLSSVQAVETEVDELIKQTSEEIEKFHPGGFCSRTFNMSSSYEFKDTVADKLQAVTNLINEGAVLMADEVQVVTTLKDEEALEAAVPETIPEDEADDRWPIVGMESIINEVWKCLKKGGGEEEEEGRGGGDDDDYDYDYDYDYEEEEKEEEDDDDNDNDDVRIIGLYGMGGVGKTTLLKQINKKLLQMKNDFDIVIWVVVSRDLQLDKIQQQIGEKIGLFENKVWKHKNFEEKASDISKILEEKKFVLLMDDLWERVDLTKVGVPLPNPQNSYKIVFTTRSLKICSLMGADKQFKVTCLSYADAWKLFKALVGEENLLDYPVRSSAIRVCEECYGLPLALVSIGRTLASKKTPQEWSDVMSSNSGLDDQHKKSVYYNLKLSYDSLPNDIFKLCLLYCCLFPRKDEISKRDLIDCWIGEGFLDDRLGAQSQGYYIIDVLLSTCLLEEGKNENNYVKMHNWIHDMSLWIASEIVCVCTFEAPEIEKWENVTRMSVINNRTWNLTVAPKNPHLQTLFFYKNDLQKINSDFFQFMASLKVLNLSNSFGLTKFPLGVSNLVSLQYLDLSNSDIREFPNQLGALKKLKCLNLEKTSELRTIPQQLISKFSVLHVLRLWECGFMLQSIENGVELTDAQLLIEELLCLKNLSMLSITLKNSHALQRLLSSNRLQSCTHSLCLQDLSHPKSIKVSLTDLKHLNTLKISKCEYLEELEVDFGIVGEVQSIRESPCSFYLLGEVIIYSCPKLRDMTWLILAPNLKHLEISDCDEMEEIINGGKLSERPEWMGKVITFSKLKFLTLKHLPKLRSIYWSDLPFPDLKELVITDCPMLLPLPPHLLNKVHVLPVVEDPNGVINEGLVVSSVDQVPTAEVLIASAIPDTKVSDASNLKASAVVIQLPIDRTISREINRSVFEVDCIPLWGSVSICGRRPEMEDAVAAVPRFLKIPIKMLIGDCVIDGMSQSLSGLNSHFFGVYDGHGGSQVANYCTERIHFALAEEIEIIKNDLADGSTKESQQEQWEKTFTSCFLKVDDEIGGNAGRSVGSDDEDASEATFEAVAPETVGSTAVVALVCSSHIIVANCGDSRAVLCRGKEPMVLSIDHKPNREDEYARIEASGGKVIQWNGHRVFGVLAMSRSIGDRYLKPWIIPEPEIMFIPRARDDECLILASDGLWDVMSNEEACEVARRRILLWHKKNGAPPLTERGKGIDPASQAAADYLSMLALQKGSKDNISVIVVDLKAQRKYRLGRFDRKIYIPKPGLIGRTEILQVHARKKPMAEDVDYLAVAGMADGMVGAELANIIEVAAINMMRDGRTEVVATPLKTAVLEPSSVENPDDRAKQVIESGKSLEVPSKSDSGSEKKHKKETGAFRTKSEAEIPEDGYKWRKYGQEVKNSPYPRNYYKCSASGCPVKKRVERDRDDSSYVFFDRLAPHHLPRFVRDGEVRSELNKWRTTMAMIQAVLSDAEEKQLMNVAVKLWLDDVRDLVYDAEDILDEYATESLKSDLKEKEQASIMEYTNGAASSPNSISLSRFSELGNWFGRAFQKVEELKIKCPSLVSIPLTPFLSSLRALEIKDCRALTSLWEVIHQSTRLDRLVIEGCDTLMSVAEGQLPPSLKKLQIRSCTNMRHLFVDGEANINGSLLKYLYVSQCGALQSLSSTGQLPEALQHLEIQHCSQLTTIGQLPETLKRLDIKHLDSLSSAGQLPASLEHLSIYECPITTLSSTGHLPASLQHLNIVSCSNLTSLSSGQLLPATLKYLNISSCGISSIAYSLQNLSNLQQIHIFNCPSLESFPQGGLPRTSLTVLSIRSCKDLVSLPCSMHTLNSLQEMHIEDLPSLSSFPQKGLPINLTSITSLKIQDQVMQPLMQQLHKLTSLRNLYIGGCQNAVCFPQDGMKMMLPTSLTRLTLENFSKLKRLSPEGFRNLASLEYLSIMSCPKLRYFLEKALPSSLLELYISNCSSLTNHCGNGGQYWSNISNIPYVEIDGKYIHEPKPV</sequence>
<keyword evidence="28" id="KW-1185">Reference proteome</keyword>
<dbReference type="OrthoDB" id="10264738at2759"/>
<dbReference type="Pfam" id="PF23247">
    <property type="entry name" value="LRR_RPS2"/>
    <property type="match status" value="2"/>
</dbReference>
<comment type="catalytic activity">
    <reaction evidence="21">
        <text>O-phospho-L-threonyl-[protein] + H2O = L-threonyl-[protein] + phosphate</text>
        <dbReference type="Rhea" id="RHEA:47004"/>
        <dbReference type="Rhea" id="RHEA-COMP:11060"/>
        <dbReference type="Rhea" id="RHEA-COMP:11605"/>
        <dbReference type="ChEBI" id="CHEBI:15377"/>
        <dbReference type="ChEBI" id="CHEBI:30013"/>
        <dbReference type="ChEBI" id="CHEBI:43474"/>
        <dbReference type="ChEBI" id="CHEBI:61977"/>
        <dbReference type="EC" id="3.1.3.16"/>
    </reaction>
</comment>
<comment type="catalytic activity">
    <reaction evidence="20">
        <text>O-phospho-L-seryl-[protein] + H2O = L-seryl-[protein] + phosphate</text>
        <dbReference type="Rhea" id="RHEA:20629"/>
        <dbReference type="Rhea" id="RHEA-COMP:9863"/>
        <dbReference type="Rhea" id="RHEA-COMP:11604"/>
        <dbReference type="ChEBI" id="CHEBI:15377"/>
        <dbReference type="ChEBI" id="CHEBI:29999"/>
        <dbReference type="ChEBI" id="CHEBI:43474"/>
        <dbReference type="ChEBI" id="CHEBI:83421"/>
        <dbReference type="EC" id="3.1.3.16"/>
    </reaction>
</comment>
<dbReference type="InterPro" id="IPR058922">
    <property type="entry name" value="WHD_DRP"/>
</dbReference>
<dbReference type="Gene3D" id="1.10.8.430">
    <property type="entry name" value="Helical domain of apoptotic protease-activating factors"/>
    <property type="match status" value="1"/>
</dbReference>
<dbReference type="Pfam" id="PF03106">
    <property type="entry name" value="WRKY"/>
    <property type="match status" value="1"/>
</dbReference>
<dbReference type="GO" id="GO:0006952">
    <property type="term" value="P:defense response"/>
    <property type="evidence" value="ECO:0007669"/>
    <property type="project" value="UniProtKB-KW"/>
</dbReference>
<evidence type="ECO:0000256" key="3">
    <source>
        <dbReference type="ARBA" id="ARBA00004123"/>
    </source>
</evidence>
<dbReference type="FunFam" id="3.60.40.10:FF:000025">
    <property type="entry name" value="Protein phosphatase 2C 16"/>
    <property type="match status" value="1"/>
</dbReference>
<dbReference type="SUPFAM" id="SSF118290">
    <property type="entry name" value="WRKY DNA-binding domain"/>
    <property type="match status" value="1"/>
</dbReference>
<keyword evidence="23" id="KW-0175">Coiled coil</keyword>
<feature type="region of interest" description="Disordered" evidence="24">
    <location>
        <begin position="170"/>
        <end position="190"/>
    </location>
</feature>
<evidence type="ECO:0000256" key="6">
    <source>
        <dbReference type="ARBA" id="ARBA00022682"/>
    </source>
</evidence>
<dbReference type="InterPro" id="IPR036576">
    <property type="entry name" value="WRKY_dom_sf"/>
</dbReference>
<dbReference type="InterPro" id="IPR036388">
    <property type="entry name" value="WH-like_DNA-bd_sf"/>
</dbReference>
<evidence type="ECO:0000256" key="7">
    <source>
        <dbReference type="ARBA" id="ARBA00022723"/>
    </source>
</evidence>
<evidence type="ECO:0000256" key="11">
    <source>
        <dbReference type="ARBA" id="ARBA00022821"/>
    </source>
</evidence>
<dbReference type="InterPro" id="IPR000222">
    <property type="entry name" value="PP2C_BS"/>
</dbReference>
<dbReference type="SUPFAM" id="SSF81606">
    <property type="entry name" value="PP2C-like"/>
    <property type="match status" value="1"/>
</dbReference>
<dbReference type="EC" id="3.1.3.16" evidence="5"/>
<dbReference type="GO" id="GO:0043531">
    <property type="term" value="F:ADP binding"/>
    <property type="evidence" value="ECO:0007669"/>
    <property type="project" value="InterPro"/>
</dbReference>
<protein>
    <recommendedName>
        <fullName evidence="5">protein-serine/threonine phosphatase</fullName>
        <ecNumber evidence="5">3.1.3.16</ecNumber>
    </recommendedName>
</protein>
<keyword evidence="12" id="KW-0067">ATP-binding</keyword>
<keyword evidence="19" id="KW-0539">Nucleus</keyword>
<comment type="subcellular location">
    <subcellularLocation>
        <location evidence="3">Nucleus</location>
    </subcellularLocation>
</comment>
<dbReference type="FunFam" id="1.10.10.10:FF:000322">
    <property type="entry name" value="Probable disease resistance protein At1g63360"/>
    <property type="match status" value="1"/>
</dbReference>
<evidence type="ECO:0000313" key="28">
    <source>
        <dbReference type="Proteomes" id="UP000323000"/>
    </source>
</evidence>
<dbReference type="InterPro" id="IPR001932">
    <property type="entry name" value="PPM-type_phosphatase-like_dom"/>
</dbReference>
<dbReference type="Pfam" id="PF23559">
    <property type="entry name" value="WHD_DRP"/>
    <property type="match status" value="1"/>
</dbReference>
<evidence type="ECO:0000256" key="20">
    <source>
        <dbReference type="ARBA" id="ARBA00047761"/>
    </source>
</evidence>
<keyword evidence="14 22" id="KW-0904">Protein phosphatase</keyword>
<name>A0A5C7IG52_9ROSI</name>
<dbReference type="InterPro" id="IPR041118">
    <property type="entry name" value="Rx_N"/>
</dbReference>
<dbReference type="InterPro" id="IPR003657">
    <property type="entry name" value="WRKY_dom"/>
</dbReference>
<evidence type="ECO:0000256" key="9">
    <source>
        <dbReference type="ARBA" id="ARBA00022741"/>
    </source>
</evidence>
<evidence type="ECO:0000256" key="21">
    <source>
        <dbReference type="ARBA" id="ARBA00048336"/>
    </source>
</evidence>
<dbReference type="Gene3D" id="3.60.40.10">
    <property type="entry name" value="PPM-type phosphatase domain"/>
    <property type="match status" value="1"/>
</dbReference>
<keyword evidence="10 22" id="KW-0378">Hydrolase</keyword>
<feature type="domain" description="PPM-type phosphatase" evidence="26">
    <location>
        <begin position="965"/>
        <end position="1283"/>
    </location>
</feature>
<organism evidence="27 28">
    <name type="scientific">Acer yangbiense</name>
    <dbReference type="NCBI Taxonomy" id="1000413"/>
    <lineage>
        <taxon>Eukaryota</taxon>
        <taxon>Viridiplantae</taxon>
        <taxon>Streptophyta</taxon>
        <taxon>Embryophyta</taxon>
        <taxon>Tracheophyta</taxon>
        <taxon>Spermatophyta</taxon>
        <taxon>Magnoliopsida</taxon>
        <taxon>eudicotyledons</taxon>
        <taxon>Gunneridae</taxon>
        <taxon>Pentapetalae</taxon>
        <taxon>rosids</taxon>
        <taxon>malvids</taxon>
        <taxon>Sapindales</taxon>
        <taxon>Sapindaceae</taxon>
        <taxon>Hippocastanoideae</taxon>
        <taxon>Acereae</taxon>
        <taxon>Acer</taxon>
    </lineage>
</organism>
<dbReference type="EMBL" id="VAHF01000003">
    <property type="protein sequence ID" value="TXG68111.1"/>
    <property type="molecule type" value="Genomic_DNA"/>
</dbReference>
<evidence type="ECO:0000256" key="2">
    <source>
        <dbReference type="ARBA" id="ARBA00001946"/>
    </source>
</evidence>
<dbReference type="Pfam" id="PF00931">
    <property type="entry name" value="NB-ARC"/>
    <property type="match status" value="1"/>
</dbReference>
<evidence type="ECO:0000256" key="10">
    <source>
        <dbReference type="ARBA" id="ARBA00022801"/>
    </source>
</evidence>
<evidence type="ECO:0000256" key="24">
    <source>
        <dbReference type="SAM" id="MobiDB-lite"/>
    </source>
</evidence>
<dbReference type="PROSITE" id="PS51746">
    <property type="entry name" value="PPM_2"/>
    <property type="match status" value="1"/>
</dbReference>
<evidence type="ECO:0000313" key="27">
    <source>
        <dbReference type="EMBL" id="TXG68111.1"/>
    </source>
</evidence>
<dbReference type="CDD" id="cd00143">
    <property type="entry name" value="PP2Cc"/>
    <property type="match status" value="1"/>
</dbReference>
<dbReference type="PRINTS" id="PR00364">
    <property type="entry name" value="DISEASERSIST"/>
</dbReference>
<dbReference type="InterPro" id="IPR042197">
    <property type="entry name" value="Apaf_helical"/>
</dbReference>
<dbReference type="FunFam" id="3.40.50.300:FF:001091">
    <property type="entry name" value="Probable disease resistance protein At1g61300"/>
    <property type="match status" value="1"/>
</dbReference>
<feature type="region of interest" description="Disordered" evidence="24">
    <location>
        <begin position="1387"/>
        <end position="1417"/>
    </location>
</feature>
<dbReference type="InterPro" id="IPR057135">
    <property type="entry name" value="At4g27190-like_LRR"/>
</dbReference>
<evidence type="ECO:0000256" key="23">
    <source>
        <dbReference type="SAM" id="Coils"/>
    </source>
</evidence>
<accession>A0A5C7IG52</accession>
<dbReference type="SMART" id="SM00774">
    <property type="entry name" value="WRKY"/>
    <property type="match status" value="1"/>
</dbReference>
<evidence type="ECO:0000256" key="16">
    <source>
        <dbReference type="ARBA" id="ARBA00023125"/>
    </source>
</evidence>
<evidence type="ECO:0000256" key="1">
    <source>
        <dbReference type="ARBA" id="ARBA00001936"/>
    </source>
</evidence>
<dbReference type="InterPro" id="IPR032675">
    <property type="entry name" value="LRR_dom_sf"/>
</dbReference>
<dbReference type="SUPFAM" id="SSF52058">
    <property type="entry name" value="L domain-like"/>
    <property type="match status" value="2"/>
</dbReference>
<dbReference type="GO" id="GO:0046872">
    <property type="term" value="F:metal ion binding"/>
    <property type="evidence" value="ECO:0007669"/>
    <property type="project" value="UniProtKB-KW"/>
</dbReference>
<comment type="cofactor">
    <cofactor evidence="2">
        <name>Mg(2+)</name>
        <dbReference type="ChEBI" id="CHEBI:18420"/>
    </cofactor>
</comment>
<dbReference type="Gene3D" id="3.40.50.300">
    <property type="entry name" value="P-loop containing nucleotide triphosphate hydrolases"/>
    <property type="match status" value="1"/>
</dbReference>
<dbReference type="GO" id="GO:0005524">
    <property type="term" value="F:ATP binding"/>
    <property type="evidence" value="ECO:0007669"/>
    <property type="project" value="UniProtKB-KW"/>
</dbReference>
<comment type="cofactor">
    <cofactor evidence="1">
        <name>Mn(2+)</name>
        <dbReference type="ChEBI" id="CHEBI:29035"/>
    </cofactor>
</comment>
<keyword evidence="15" id="KW-0805">Transcription regulation</keyword>
<dbReference type="SUPFAM" id="SSF52540">
    <property type="entry name" value="P-loop containing nucleoside triphosphate hydrolases"/>
    <property type="match status" value="2"/>
</dbReference>
<comment type="similarity">
    <text evidence="4 22">Belongs to the PP2C family.</text>
</comment>
<keyword evidence="8" id="KW-0677">Repeat</keyword>
<dbReference type="PANTHER" id="PTHR36766">
    <property type="entry name" value="PLANT BROAD-SPECTRUM MILDEW RESISTANCE PROTEIN RPW8"/>
    <property type="match status" value="1"/>
</dbReference>
<dbReference type="Gene3D" id="1.10.10.10">
    <property type="entry name" value="Winged helix-like DNA-binding domain superfamily/Winged helix DNA-binding domain"/>
    <property type="match status" value="1"/>
</dbReference>
<keyword evidence="9" id="KW-0547">Nucleotide-binding</keyword>
<keyword evidence="6" id="KW-0938">Abscisic acid signaling pathway</keyword>
<evidence type="ECO:0000259" key="26">
    <source>
        <dbReference type="PROSITE" id="PS51746"/>
    </source>
</evidence>
<evidence type="ECO:0000256" key="5">
    <source>
        <dbReference type="ARBA" id="ARBA00013081"/>
    </source>
</evidence>
<evidence type="ECO:0000256" key="8">
    <source>
        <dbReference type="ARBA" id="ARBA00022737"/>
    </source>
</evidence>
<evidence type="ECO:0000256" key="12">
    <source>
        <dbReference type="ARBA" id="ARBA00022840"/>
    </source>
</evidence>
<dbReference type="GO" id="GO:0003700">
    <property type="term" value="F:DNA-binding transcription factor activity"/>
    <property type="evidence" value="ECO:0007669"/>
    <property type="project" value="InterPro"/>
</dbReference>
<keyword evidence="7" id="KW-0479">Metal-binding</keyword>
<keyword evidence="13" id="KW-0460">Magnesium</keyword>
<feature type="compositionally biased region" description="Acidic residues" evidence="24">
    <location>
        <begin position="173"/>
        <end position="190"/>
    </location>
</feature>
<evidence type="ECO:0000256" key="13">
    <source>
        <dbReference type="ARBA" id="ARBA00022842"/>
    </source>
</evidence>
<evidence type="ECO:0000256" key="15">
    <source>
        <dbReference type="ARBA" id="ARBA00023015"/>
    </source>
</evidence>
<dbReference type="PANTHER" id="PTHR36766:SF64">
    <property type="entry name" value="OS12G0206100 PROTEIN"/>
    <property type="match status" value="1"/>
</dbReference>
<dbReference type="InterPro" id="IPR036457">
    <property type="entry name" value="PPM-type-like_dom_sf"/>
</dbReference>
<dbReference type="Gene3D" id="2.20.25.80">
    <property type="entry name" value="WRKY domain"/>
    <property type="match status" value="1"/>
</dbReference>
<keyword evidence="18" id="KW-0464">Manganese</keyword>
<dbReference type="InterPro" id="IPR027417">
    <property type="entry name" value="P-loop_NTPase"/>
</dbReference>
<dbReference type="SMART" id="SM00332">
    <property type="entry name" value="PP2Cc"/>
    <property type="match status" value="1"/>
</dbReference>
<evidence type="ECO:0000256" key="22">
    <source>
        <dbReference type="RuleBase" id="RU003465"/>
    </source>
</evidence>
<evidence type="ECO:0000256" key="19">
    <source>
        <dbReference type="ARBA" id="ARBA00023242"/>
    </source>
</evidence>
<evidence type="ECO:0000259" key="25">
    <source>
        <dbReference type="PROSITE" id="PS50811"/>
    </source>
</evidence>
<dbReference type="GO" id="GO:0043565">
    <property type="term" value="F:sequence-specific DNA binding"/>
    <property type="evidence" value="ECO:0007669"/>
    <property type="project" value="InterPro"/>
</dbReference>
<reference evidence="28" key="1">
    <citation type="journal article" date="2019" name="Gigascience">
        <title>De novo genome assembly of the endangered Acer yangbiense, a plant species with extremely small populations endemic to Yunnan Province, China.</title>
        <authorList>
            <person name="Yang J."/>
            <person name="Wariss H.M."/>
            <person name="Tao L."/>
            <person name="Zhang R."/>
            <person name="Yun Q."/>
            <person name="Hollingsworth P."/>
            <person name="Dao Z."/>
            <person name="Luo G."/>
            <person name="Guo H."/>
            <person name="Ma Y."/>
            <person name="Sun W."/>
        </authorList>
    </citation>
    <scope>NUCLEOTIDE SEQUENCE [LARGE SCALE GENOMIC DNA]</scope>
    <source>
        <strain evidence="28">cv. Malutang</strain>
    </source>
</reference>
<comment type="caution">
    <text evidence="27">The sequence shown here is derived from an EMBL/GenBank/DDBJ whole genome shotgun (WGS) entry which is preliminary data.</text>
</comment>
<dbReference type="GO" id="GO:0051707">
    <property type="term" value="P:response to other organism"/>
    <property type="evidence" value="ECO:0007669"/>
    <property type="project" value="UniProtKB-ARBA"/>
</dbReference>
<dbReference type="GO" id="GO:0004722">
    <property type="term" value="F:protein serine/threonine phosphatase activity"/>
    <property type="evidence" value="ECO:0007669"/>
    <property type="project" value="UniProtKB-EC"/>
</dbReference>
<dbReference type="GO" id="GO:0009738">
    <property type="term" value="P:abscisic acid-activated signaling pathway"/>
    <property type="evidence" value="ECO:0007669"/>
    <property type="project" value="UniProtKB-KW"/>
</dbReference>
<evidence type="ECO:0000256" key="14">
    <source>
        <dbReference type="ARBA" id="ARBA00022912"/>
    </source>
</evidence>
<dbReference type="PROSITE" id="PS01032">
    <property type="entry name" value="PPM_1"/>
    <property type="match status" value="1"/>
</dbReference>
<keyword evidence="16" id="KW-0238">DNA-binding</keyword>
<dbReference type="InterPro" id="IPR002182">
    <property type="entry name" value="NB-ARC"/>
</dbReference>
<dbReference type="Pfam" id="PF00481">
    <property type="entry name" value="PP2C"/>
    <property type="match status" value="1"/>
</dbReference>
<feature type="domain" description="WRKY" evidence="25">
    <location>
        <begin position="1418"/>
        <end position="1482"/>
    </location>
</feature>
<evidence type="ECO:0000256" key="18">
    <source>
        <dbReference type="ARBA" id="ARBA00023211"/>
    </source>
</evidence>
<gene>
    <name evidence="27" type="ORF">EZV62_009386</name>
</gene>
<dbReference type="PROSITE" id="PS50811">
    <property type="entry name" value="WRKY"/>
    <property type="match status" value="1"/>
</dbReference>